<accession>A0A1Q8ZWA0</accession>
<reference evidence="1 2" key="1">
    <citation type="submission" date="2016-09" db="EMBL/GenBank/DDBJ databases">
        <title>Rhizobium oryziradicis sp. nov., isolated from the root of rice.</title>
        <authorList>
            <person name="Zhao J."/>
            <person name="Zhang X."/>
        </authorList>
    </citation>
    <scope>NUCLEOTIDE SEQUENCE [LARGE SCALE GENOMIC DNA]</scope>
    <source>
        <strain evidence="1 2">N19</strain>
    </source>
</reference>
<organism evidence="1 2">
    <name type="scientific">Rhizobium oryziradicis</name>
    <dbReference type="NCBI Taxonomy" id="1867956"/>
    <lineage>
        <taxon>Bacteria</taxon>
        <taxon>Pseudomonadati</taxon>
        <taxon>Pseudomonadota</taxon>
        <taxon>Alphaproteobacteria</taxon>
        <taxon>Hyphomicrobiales</taxon>
        <taxon>Rhizobiaceae</taxon>
        <taxon>Rhizobium/Agrobacterium group</taxon>
        <taxon>Rhizobium</taxon>
    </lineage>
</organism>
<gene>
    <name evidence="1" type="ORF">BJF95_02585</name>
</gene>
<comment type="caution">
    <text evidence="1">The sequence shown here is derived from an EMBL/GenBank/DDBJ whole genome shotgun (WGS) entry which is preliminary data.</text>
</comment>
<proteinExistence type="predicted"/>
<dbReference type="Proteomes" id="UP000186894">
    <property type="component" value="Unassembled WGS sequence"/>
</dbReference>
<sequence length="296" mass="31444">MALALCCHAGQAGAAEGGTTFTPFGVFDFGAGLLPPPSPVGNFGIRTAYYTASHLRDGNGNKLGTDFKINVESVSLTYLRMTEEKILGGNFGFGVVVPVLNMKGKIGVVTGAGPTLLKGDDFNLGDVQFLPILLGWTVDDSLSVNGGFAVQAPTGAYDASKPFNVGNNVWTFTPYGGVTYMTKSGFEVSSNFQLNFNTENPDTKYKSGVEYKHEFAVGQHFGPWTAGVGGYYHQQISDDKGAGVVNGNRGRAFALGPALSYFEPGKPLVSLHAYKEFGVRNRAEGYNIAVNVAMSF</sequence>
<evidence type="ECO:0000313" key="1">
    <source>
        <dbReference type="EMBL" id="OLP46257.1"/>
    </source>
</evidence>
<evidence type="ECO:0008006" key="3">
    <source>
        <dbReference type="Google" id="ProtNLM"/>
    </source>
</evidence>
<name>A0A1Q8ZWA0_9HYPH</name>
<dbReference type="AlphaFoldDB" id="A0A1Q8ZWA0"/>
<evidence type="ECO:0000313" key="2">
    <source>
        <dbReference type="Proteomes" id="UP000186894"/>
    </source>
</evidence>
<dbReference type="EMBL" id="MKIM01000022">
    <property type="protein sequence ID" value="OLP46257.1"/>
    <property type="molecule type" value="Genomic_DNA"/>
</dbReference>
<dbReference type="InterPro" id="IPR025737">
    <property type="entry name" value="FApF"/>
</dbReference>
<dbReference type="Pfam" id="PF13557">
    <property type="entry name" value="Phenol_MetA_deg"/>
    <property type="match status" value="1"/>
</dbReference>
<protein>
    <recommendedName>
        <fullName evidence="3">Phenol degradation protein meta</fullName>
    </recommendedName>
</protein>
<dbReference type="STRING" id="1867956.BJF95_02585"/>
<keyword evidence="2" id="KW-1185">Reference proteome</keyword>